<evidence type="ECO:0000256" key="2">
    <source>
        <dbReference type="SAM" id="MobiDB-lite"/>
    </source>
</evidence>
<dbReference type="GO" id="GO:0000175">
    <property type="term" value="F:3'-5'-RNA exonuclease activity"/>
    <property type="evidence" value="ECO:0007669"/>
    <property type="project" value="TreeGrafter"/>
</dbReference>
<dbReference type="GO" id="GO:0000289">
    <property type="term" value="P:nuclear-transcribed mRNA poly(A) tail shortening"/>
    <property type="evidence" value="ECO:0007669"/>
    <property type="project" value="TreeGrafter"/>
</dbReference>
<comment type="similarity">
    <text evidence="1">Belongs to the CAF1 family.</text>
</comment>
<dbReference type="InterPro" id="IPR012337">
    <property type="entry name" value="RNaseH-like_sf"/>
</dbReference>
<dbReference type="EMBL" id="JAESVG020000009">
    <property type="protein sequence ID" value="KAG8624339.1"/>
    <property type="molecule type" value="Genomic_DNA"/>
</dbReference>
<dbReference type="AlphaFoldDB" id="A0A8K0KX09"/>
<dbReference type="Pfam" id="PF04857">
    <property type="entry name" value="CAF1"/>
    <property type="match status" value="1"/>
</dbReference>
<dbReference type="GO" id="GO:1990431">
    <property type="term" value="P:priRNA 3'-end processing"/>
    <property type="evidence" value="ECO:0007669"/>
    <property type="project" value="TreeGrafter"/>
</dbReference>
<accession>A0A8K0KX09</accession>
<dbReference type="InterPro" id="IPR006941">
    <property type="entry name" value="RNase_CAF1"/>
</dbReference>
<dbReference type="GO" id="GO:0003723">
    <property type="term" value="F:RNA binding"/>
    <property type="evidence" value="ECO:0007669"/>
    <property type="project" value="TreeGrafter"/>
</dbReference>
<evidence type="ECO:0000313" key="3">
    <source>
        <dbReference type="EMBL" id="KAG8624339.1"/>
    </source>
</evidence>
<dbReference type="InterPro" id="IPR051181">
    <property type="entry name" value="CAF1_poly(A)_ribonucleases"/>
</dbReference>
<dbReference type="OrthoDB" id="1432093at2759"/>
<feature type="region of interest" description="Disordered" evidence="2">
    <location>
        <begin position="488"/>
        <end position="517"/>
    </location>
</feature>
<comment type="caution">
    <text evidence="3">The sequence shown here is derived from an EMBL/GenBank/DDBJ whole genome shotgun (WGS) entry which is preliminary data.</text>
</comment>
<dbReference type="Gene3D" id="3.30.420.10">
    <property type="entry name" value="Ribonuclease H-like superfamily/Ribonuclease H"/>
    <property type="match status" value="2"/>
</dbReference>
<dbReference type="GO" id="GO:1990432">
    <property type="term" value="P:siRNA 3'-end processing"/>
    <property type="evidence" value="ECO:0007669"/>
    <property type="project" value="TreeGrafter"/>
</dbReference>
<dbReference type="Proteomes" id="UP000809789">
    <property type="component" value="Unassembled WGS sequence"/>
</dbReference>
<name>A0A8K0KX09_9PEZI</name>
<gene>
    <name evidence="3" type="ORF">KVT40_007406</name>
</gene>
<dbReference type="PANTHER" id="PTHR15092">
    <property type="entry name" value="POLY A -SPECIFIC RIBONUCLEASE/TARGET OF EGR1, MEMBER 1"/>
    <property type="match status" value="1"/>
</dbReference>
<reference evidence="3" key="1">
    <citation type="submission" date="2021-07" db="EMBL/GenBank/DDBJ databases">
        <title>Elsinoe batatas strain:CRI-CJ2 Genome sequencing and assembly.</title>
        <authorList>
            <person name="Huang L."/>
        </authorList>
    </citation>
    <scope>NUCLEOTIDE SEQUENCE</scope>
    <source>
        <strain evidence="3">CRI-CJ2</strain>
    </source>
</reference>
<evidence type="ECO:0000313" key="4">
    <source>
        <dbReference type="Proteomes" id="UP000809789"/>
    </source>
</evidence>
<dbReference type="PANTHER" id="PTHR15092:SF22">
    <property type="entry name" value="POLY(A)-SPECIFIC RIBONUCLEASE PNLDC1"/>
    <property type="match status" value="1"/>
</dbReference>
<protein>
    <submittedName>
        <fullName evidence="3">Uncharacterized protein</fullName>
    </submittedName>
</protein>
<dbReference type="GO" id="GO:0005634">
    <property type="term" value="C:nucleus"/>
    <property type="evidence" value="ECO:0007669"/>
    <property type="project" value="TreeGrafter"/>
</dbReference>
<evidence type="ECO:0000256" key="1">
    <source>
        <dbReference type="ARBA" id="ARBA00008372"/>
    </source>
</evidence>
<keyword evidence="4" id="KW-1185">Reference proteome</keyword>
<dbReference type="InterPro" id="IPR036397">
    <property type="entry name" value="RNaseH_sf"/>
</dbReference>
<sequence>MLVVGLRKALHISVRRTPIVRTISSCTGYTRRLCTLSERDNSQTPSSESPPKNMDVNRFQFPARLLEILTAVSESHFVALDLELSGVPVRPYGASHAGKQTLQQQYAEIRLAAQKYTILQVGLTCVKEDTIDGTYELKPFNVNLSPTLSERLDVDRDFSFHSGAVEFLNSVGFNFQAPLAIGVPYLSRDEAKLAEQRAEERLSRTNDFYEPMIIKPEETEALALQKKINLLVKNWLKTPSGEAEPLTIGPSEITSLPVPPDELSRYEKRLIHQIVRSDFEKLVTFPRRGTIQVQHLDQDREDAIKRQKMKETKERIYRQTGFRWVIEAIAGRSFANIDWQTFVEYNEEGQMIPANFDIKARFQRTQHLLQNKPRPVVGHNMFLDLIYLYQTFIGQLPETVESFASKINELFPVIVDTKYVATHECGDINPMSSLQQIAEQMDQHDKPTTNTHGNFVKYDDYAAHHEAGYDSMLTARVAIKLSSKLEADRTPVEGPNGLDAGSSEDDGPGGVAVDAGQDSESTLGSVFQTVKSKIVVPIKETMTASKSSKKTPTTNQPSRFAHATAFDVLQEDDAKDTPAEEDHIVQFDDLPTATDQDNALETWDQGPVDPDLQDQNWTDEVKWVPRRLMPRWTAEFWQEYGNRLRVFGTQESLCVLAPGPDSVIKDRDAEPVQW</sequence>
<dbReference type="SUPFAM" id="SSF53098">
    <property type="entry name" value="Ribonuclease H-like"/>
    <property type="match status" value="1"/>
</dbReference>
<organism evidence="3 4">
    <name type="scientific">Elsinoe batatas</name>
    <dbReference type="NCBI Taxonomy" id="2601811"/>
    <lineage>
        <taxon>Eukaryota</taxon>
        <taxon>Fungi</taxon>
        <taxon>Dikarya</taxon>
        <taxon>Ascomycota</taxon>
        <taxon>Pezizomycotina</taxon>
        <taxon>Dothideomycetes</taxon>
        <taxon>Dothideomycetidae</taxon>
        <taxon>Myriangiales</taxon>
        <taxon>Elsinoaceae</taxon>
        <taxon>Elsinoe</taxon>
    </lineage>
</organism>
<proteinExistence type="inferred from homology"/>